<dbReference type="EMBL" id="NBZD01000001">
    <property type="protein sequence ID" value="PNH19579.1"/>
    <property type="molecule type" value="Genomic_DNA"/>
</dbReference>
<proteinExistence type="predicted"/>
<dbReference type="AlphaFoldDB" id="A0A2J8B472"/>
<evidence type="ECO:0000313" key="3">
    <source>
        <dbReference type="Proteomes" id="UP000236394"/>
    </source>
</evidence>
<organism evidence="2 3">
    <name type="scientific">Mageeibacillus indolicus</name>
    <dbReference type="NCBI Taxonomy" id="884684"/>
    <lineage>
        <taxon>Bacteria</taxon>
        <taxon>Bacillati</taxon>
        <taxon>Bacillota</taxon>
        <taxon>Clostridia</taxon>
        <taxon>Eubacteriales</taxon>
        <taxon>Oscillospiraceae</taxon>
        <taxon>Mageeibacillus</taxon>
    </lineage>
</organism>
<gene>
    <name evidence="2" type="ORF">B7R76_01455</name>
</gene>
<feature type="transmembrane region" description="Helical" evidence="1">
    <location>
        <begin position="56"/>
        <end position="82"/>
    </location>
</feature>
<keyword evidence="1" id="KW-1133">Transmembrane helix</keyword>
<protein>
    <submittedName>
        <fullName evidence="2">Uncharacterized protein</fullName>
    </submittedName>
</protein>
<name>A0A2J8B472_9FIRM</name>
<comment type="caution">
    <text evidence="2">The sequence shown here is derived from an EMBL/GenBank/DDBJ whole genome shotgun (WGS) entry which is preliminary data.</text>
</comment>
<evidence type="ECO:0000256" key="1">
    <source>
        <dbReference type="SAM" id="Phobius"/>
    </source>
</evidence>
<dbReference type="Proteomes" id="UP000236394">
    <property type="component" value="Unassembled WGS sequence"/>
</dbReference>
<sequence length="171" mass="19241">MLNKTYKLTQAGLLAALSLAIFVMSRFLHLGLFSVGVIQTVLIMCAVLIIGLNRAVYVFAVAAIAGLILTPSSYVLSYIAFFGSYPLIKAKLNLIACPFLTGPAVKAVYFAVVWFTIVFANRVMRFFVVDGIFYSIYVGMFFFILAAFIIDFIIDRYAENLRIWLQRHRLI</sequence>
<reference evidence="3" key="1">
    <citation type="submission" date="2017-04" db="EMBL/GenBank/DDBJ databases">
        <authorList>
            <person name="Bumgarner R.E."/>
            <person name="Fredricks D.N."/>
            <person name="Srinivasan S."/>
        </authorList>
    </citation>
    <scope>NUCLEOTIDE SEQUENCE [LARGE SCALE GENOMIC DNA]</scope>
    <source>
        <strain evidence="3">KA00405</strain>
    </source>
</reference>
<accession>A0A2J8B472</accession>
<dbReference type="RefSeq" id="WP_034574202.1">
    <property type="nucleotide sequence ID" value="NZ_NBZD01000001.1"/>
</dbReference>
<feature type="transmembrane region" description="Helical" evidence="1">
    <location>
        <begin position="94"/>
        <end position="120"/>
    </location>
</feature>
<evidence type="ECO:0000313" key="2">
    <source>
        <dbReference type="EMBL" id="PNH19579.1"/>
    </source>
</evidence>
<keyword evidence="1" id="KW-0812">Transmembrane</keyword>
<feature type="transmembrane region" description="Helical" evidence="1">
    <location>
        <begin position="132"/>
        <end position="154"/>
    </location>
</feature>
<feature type="transmembrane region" description="Helical" evidence="1">
    <location>
        <begin position="30"/>
        <end position="50"/>
    </location>
</feature>
<keyword evidence="1" id="KW-0472">Membrane</keyword>